<dbReference type="STRING" id="568069.A0A1J1HMS1"/>
<dbReference type="OrthoDB" id="4788989at2759"/>
<dbReference type="PANTHER" id="PTHR45877:SF2">
    <property type="entry name" value="E3 UBIQUITIN-PROTEIN LIGASE SINA-RELATED"/>
    <property type="match status" value="1"/>
</dbReference>
<dbReference type="InterPro" id="IPR049548">
    <property type="entry name" value="Sina-like_RING"/>
</dbReference>
<keyword evidence="1" id="KW-0479">Metal-binding</keyword>
<dbReference type="Proteomes" id="UP000183832">
    <property type="component" value="Unassembled WGS sequence"/>
</dbReference>
<evidence type="ECO:0000256" key="4">
    <source>
        <dbReference type="PROSITE-ProRule" id="PRU00175"/>
    </source>
</evidence>
<gene>
    <name evidence="7" type="ORF">CLUMA_CG002405</name>
</gene>
<dbReference type="GO" id="GO:0043161">
    <property type="term" value="P:proteasome-mediated ubiquitin-dependent protein catabolic process"/>
    <property type="evidence" value="ECO:0007669"/>
    <property type="project" value="TreeGrafter"/>
</dbReference>
<dbReference type="CDD" id="cd00136">
    <property type="entry name" value="PDZ_canonical"/>
    <property type="match status" value="1"/>
</dbReference>
<reference evidence="7 8" key="1">
    <citation type="submission" date="2015-04" db="EMBL/GenBank/DDBJ databases">
        <authorList>
            <person name="Syromyatnikov M.Y."/>
            <person name="Popov V.N."/>
        </authorList>
    </citation>
    <scope>NUCLEOTIDE SEQUENCE [LARGE SCALE GENOMIC DNA]</scope>
</reference>
<organism evidence="7 8">
    <name type="scientific">Clunio marinus</name>
    <dbReference type="NCBI Taxonomy" id="568069"/>
    <lineage>
        <taxon>Eukaryota</taxon>
        <taxon>Metazoa</taxon>
        <taxon>Ecdysozoa</taxon>
        <taxon>Arthropoda</taxon>
        <taxon>Hexapoda</taxon>
        <taxon>Insecta</taxon>
        <taxon>Pterygota</taxon>
        <taxon>Neoptera</taxon>
        <taxon>Endopterygota</taxon>
        <taxon>Diptera</taxon>
        <taxon>Nematocera</taxon>
        <taxon>Chironomoidea</taxon>
        <taxon>Chironomidae</taxon>
        <taxon>Clunio</taxon>
    </lineage>
</organism>
<protein>
    <submittedName>
        <fullName evidence="7">CLUMA_CG002405, isoform A</fullName>
    </submittedName>
</protein>
<evidence type="ECO:0000256" key="1">
    <source>
        <dbReference type="ARBA" id="ARBA00022723"/>
    </source>
</evidence>
<dbReference type="GO" id="GO:0061630">
    <property type="term" value="F:ubiquitin protein ligase activity"/>
    <property type="evidence" value="ECO:0007669"/>
    <property type="project" value="TreeGrafter"/>
</dbReference>
<evidence type="ECO:0000313" key="7">
    <source>
        <dbReference type="EMBL" id="CRK88692.1"/>
    </source>
</evidence>
<dbReference type="SUPFAM" id="SSF50156">
    <property type="entry name" value="PDZ domain-like"/>
    <property type="match status" value="1"/>
</dbReference>
<sequence>MDKRIEDDNAKLNLLRISLENGAKGLGVRLSKSSWDPYPFVSNVDNDSTAYENGIRIGDCILKVNGRDCLGRQIQDIAKQIHNRTDDDNNEVNLLLWRSNNSQQQGYQPQLLHNLVSDLINVFQLMECPICMEIPTSPSHTFQCVNGHIVCSNCRPKTLRCPMCRVQMGRGRCLVADKILRYLQTNSMIRIGTIGDVESLSSKIDEQKGQKASDVKPVENHKTTENLHVKLKLKTITFWKDA</sequence>
<dbReference type="PROSITE" id="PS50089">
    <property type="entry name" value="ZF_RING_2"/>
    <property type="match status" value="1"/>
</dbReference>
<dbReference type="AlphaFoldDB" id="A0A1J1HMS1"/>
<proteinExistence type="predicted"/>
<dbReference type="InterPro" id="IPR004162">
    <property type="entry name" value="SINA-like_animal"/>
</dbReference>
<feature type="domain" description="PDZ" evidence="6">
    <location>
        <begin position="16"/>
        <end position="70"/>
    </location>
</feature>
<evidence type="ECO:0000259" key="6">
    <source>
        <dbReference type="PROSITE" id="PS50106"/>
    </source>
</evidence>
<dbReference type="SUPFAM" id="SSF57850">
    <property type="entry name" value="RING/U-box"/>
    <property type="match status" value="1"/>
</dbReference>
<dbReference type="InterPro" id="IPR001841">
    <property type="entry name" value="Znf_RING"/>
</dbReference>
<dbReference type="GO" id="GO:0031624">
    <property type="term" value="F:ubiquitin conjugating enzyme binding"/>
    <property type="evidence" value="ECO:0007669"/>
    <property type="project" value="TreeGrafter"/>
</dbReference>
<dbReference type="EMBL" id="CVRI01000009">
    <property type="protein sequence ID" value="CRK88692.1"/>
    <property type="molecule type" value="Genomic_DNA"/>
</dbReference>
<evidence type="ECO:0000259" key="5">
    <source>
        <dbReference type="PROSITE" id="PS50089"/>
    </source>
</evidence>
<keyword evidence="2 4" id="KW-0863">Zinc-finger</keyword>
<dbReference type="InterPro" id="IPR013083">
    <property type="entry name" value="Znf_RING/FYVE/PHD"/>
</dbReference>
<evidence type="ECO:0000256" key="2">
    <source>
        <dbReference type="ARBA" id="ARBA00022771"/>
    </source>
</evidence>
<feature type="domain" description="RING-type" evidence="5">
    <location>
        <begin position="128"/>
        <end position="165"/>
    </location>
</feature>
<keyword evidence="3" id="KW-0862">Zinc</keyword>
<dbReference type="Pfam" id="PF17820">
    <property type="entry name" value="PDZ_6"/>
    <property type="match status" value="1"/>
</dbReference>
<dbReference type="Gene3D" id="2.30.42.10">
    <property type="match status" value="1"/>
</dbReference>
<keyword evidence="8" id="KW-1185">Reference proteome</keyword>
<dbReference type="PROSITE" id="PS50106">
    <property type="entry name" value="PDZ"/>
    <property type="match status" value="1"/>
</dbReference>
<dbReference type="InterPro" id="IPR036034">
    <property type="entry name" value="PDZ_sf"/>
</dbReference>
<dbReference type="InterPro" id="IPR001478">
    <property type="entry name" value="PDZ"/>
</dbReference>
<dbReference type="Gene3D" id="3.30.40.10">
    <property type="entry name" value="Zinc/RING finger domain, C3HC4 (zinc finger)"/>
    <property type="match status" value="1"/>
</dbReference>
<name>A0A1J1HMS1_9DIPT</name>
<accession>A0A1J1HMS1</accession>
<dbReference type="InterPro" id="IPR041489">
    <property type="entry name" value="PDZ_6"/>
</dbReference>
<dbReference type="GO" id="GO:0005737">
    <property type="term" value="C:cytoplasm"/>
    <property type="evidence" value="ECO:0007669"/>
    <property type="project" value="TreeGrafter"/>
</dbReference>
<dbReference type="SMART" id="SM00228">
    <property type="entry name" value="PDZ"/>
    <property type="match status" value="1"/>
</dbReference>
<evidence type="ECO:0000256" key="3">
    <source>
        <dbReference type="ARBA" id="ARBA00022833"/>
    </source>
</evidence>
<dbReference type="CDD" id="cd16571">
    <property type="entry name" value="RING-HC_SIAHs"/>
    <property type="match status" value="1"/>
</dbReference>
<evidence type="ECO:0000313" key="8">
    <source>
        <dbReference type="Proteomes" id="UP000183832"/>
    </source>
</evidence>
<dbReference type="PANTHER" id="PTHR45877">
    <property type="entry name" value="E3 UBIQUITIN-PROTEIN LIGASE SIAH2"/>
    <property type="match status" value="1"/>
</dbReference>
<dbReference type="Pfam" id="PF21362">
    <property type="entry name" value="Sina_RING"/>
    <property type="match status" value="1"/>
</dbReference>
<dbReference type="GO" id="GO:0008270">
    <property type="term" value="F:zinc ion binding"/>
    <property type="evidence" value="ECO:0007669"/>
    <property type="project" value="UniProtKB-KW"/>
</dbReference>